<name>A0A812V151_SYMPI</name>
<proteinExistence type="predicted"/>
<reference evidence="2" key="1">
    <citation type="submission" date="2021-02" db="EMBL/GenBank/DDBJ databases">
        <authorList>
            <person name="Dougan E. K."/>
            <person name="Rhodes N."/>
            <person name="Thang M."/>
            <person name="Chan C."/>
        </authorList>
    </citation>
    <scope>NUCLEOTIDE SEQUENCE</scope>
</reference>
<organism evidence="2 3">
    <name type="scientific">Symbiodinium pilosum</name>
    <name type="common">Dinoflagellate</name>
    <dbReference type="NCBI Taxonomy" id="2952"/>
    <lineage>
        <taxon>Eukaryota</taxon>
        <taxon>Sar</taxon>
        <taxon>Alveolata</taxon>
        <taxon>Dinophyceae</taxon>
        <taxon>Suessiales</taxon>
        <taxon>Symbiodiniaceae</taxon>
        <taxon>Symbiodinium</taxon>
    </lineage>
</organism>
<dbReference type="EMBL" id="CAJNIZ010039557">
    <property type="protein sequence ID" value="CAE7591663.1"/>
    <property type="molecule type" value="Genomic_DNA"/>
</dbReference>
<feature type="compositionally biased region" description="Basic and acidic residues" evidence="1">
    <location>
        <begin position="314"/>
        <end position="336"/>
    </location>
</feature>
<evidence type="ECO:0000313" key="3">
    <source>
        <dbReference type="Proteomes" id="UP000649617"/>
    </source>
</evidence>
<feature type="compositionally biased region" description="Low complexity" evidence="1">
    <location>
        <begin position="90"/>
        <end position="103"/>
    </location>
</feature>
<dbReference type="AlphaFoldDB" id="A0A812V151"/>
<feature type="compositionally biased region" description="Low complexity" evidence="1">
    <location>
        <begin position="233"/>
        <end position="242"/>
    </location>
</feature>
<feature type="region of interest" description="Disordered" evidence="1">
    <location>
        <begin position="213"/>
        <end position="242"/>
    </location>
</feature>
<feature type="compositionally biased region" description="Polar residues" evidence="1">
    <location>
        <begin position="105"/>
        <end position="118"/>
    </location>
</feature>
<gene>
    <name evidence="2" type="ORF">SPIL2461_LOCUS15768</name>
</gene>
<feature type="non-terminal residue" evidence="2">
    <location>
        <position position="451"/>
    </location>
</feature>
<evidence type="ECO:0000256" key="1">
    <source>
        <dbReference type="SAM" id="MobiDB-lite"/>
    </source>
</evidence>
<comment type="caution">
    <text evidence="2">The sequence shown here is derived from an EMBL/GenBank/DDBJ whole genome shotgun (WGS) entry which is preliminary data.</text>
</comment>
<feature type="region of interest" description="Disordered" evidence="1">
    <location>
        <begin position="285"/>
        <end position="384"/>
    </location>
</feature>
<feature type="compositionally biased region" description="Basic and acidic residues" evidence="1">
    <location>
        <begin position="67"/>
        <end position="76"/>
    </location>
</feature>
<feature type="compositionally biased region" description="Basic and acidic residues" evidence="1">
    <location>
        <begin position="361"/>
        <end position="384"/>
    </location>
</feature>
<feature type="compositionally biased region" description="Low complexity" evidence="1">
    <location>
        <begin position="48"/>
        <end position="60"/>
    </location>
</feature>
<feature type="region of interest" description="Disordered" evidence="1">
    <location>
        <begin position="90"/>
        <end position="120"/>
    </location>
</feature>
<evidence type="ECO:0000313" key="2">
    <source>
        <dbReference type="EMBL" id="CAE7591663.1"/>
    </source>
</evidence>
<protein>
    <submittedName>
        <fullName evidence="2">Uncharacterized protein</fullName>
    </submittedName>
</protein>
<feature type="compositionally biased region" description="Basic and acidic residues" evidence="1">
    <location>
        <begin position="213"/>
        <end position="232"/>
    </location>
</feature>
<keyword evidence="3" id="KW-1185">Reference proteome</keyword>
<dbReference type="OrthoDB" id="449349at2759"/>
<accession>A0A812V151</accession>
<sequence>VSAIMPSASALDLRRKRLEKLLTKATPGPSRVASTPAFSEASRLSRRAPPGGAPYQGAPPVRILTTESRHSNKKLLEDSRLCSAGTDAMRSAQLLPSPSSASRKPTASSRLETSSSRKVNPERIGSLVRQLLAGEEPAANWRLVHEVDAIDGLLQECWLASRWQEEERLKKAQQQEALRKFNEEQARHAEAGRQRKRAEASVVAQLEEDMAKQAAEAKLRQEEAEERKKRQQQEMAKQMAEAAKQAVEQKALQKQEEAQKDIALMHAQIALMEDQEKRRADALQKIRDKQGKAQAQYEAGAGSQLAKLQQEEDERARRYQEEKNAKDEAAFKEKQSRLKKMHMDGAAFLSKQVAEQACQKAAEREEQRRRREHSDRDAAAALEEEKLQVLQRKQREKENAAFLQQQMSQKFAAKMANDDMTQVEQSMNKERLERAKRLMQNQLRDGMPVST</sequence>
<dbReference type="Proteomes" id="UP000649617">
    <property type="component" value="Unassembled WGS sequence"/>
</dbReference>
<feature type="region of interest" description="Disordered" evidence="1">
    <location>
        <begin position="21"/>
        <end position="76"/>
    </location>
</feature>